<gene>
    <name evidence="1" type="ORF">KPSA1_03746</name>
</gene>
<evidence type="ECO:0000313" key="2">
    <source>
        <dbReference type="Proteomes" id="UP000247480"/>
    </source>
</evidence>
<dbReference type="Proteomes" id="UP000247480">
    <property type="component" value="Unassembled WGS sequence"/>
</dbReference>
<accession>A0A2V0QBR8</accession>
<name>A0A2V0QBR8_PSESF</name>
<reference evidence="1 2" key="1">
    <citation type="submission" date="2018-04" db="EMBL/GenBank/DDBJ databases">
        <title>Draft genome sequence of Pseudomonas syringae pv. actinidiae biovar 1 strains isolated from kiwifruit in Kagawa prefecture.</title>
        <authorList>
            <person name="Tabuchi M."/>
            <person name="Saito M."/>
            <person name="Fujiwara S."/>
            <person name="Sasa N."/>
            <person name="Akimitsu K."/>
            <person name="Gomi K."/>
            <person name="Konishi-Sugita S."/>
            <person name="Hamano K."/>
            <person name="Kataoka I."/>
        </authorList>
    </citation>
    <scope>NUCLEOTIDE SEQUENCE [LARGE SCALE GENOMIC DNA]</scope>
    <source>
        <strain evidence="1 2">MAFF212206</strain>
    </source>
</reference>
<organism evidence="1 2">
    <name type="scientific">Pseudomonas syringae pv. actinidiae</name>
    <dbReference type="NCBI Taxonomy" id="103796"/>
    <lineage>
        <taxon>Bacteria</taxon>
        <taxon>Pseudomonadati</taxon>
        <taxon>Pseudomonadota</taxon>
        <taxon>Gammaproteobacteria</taxon>
        <taxon>Pseudomonadales</taxon>
        <taxon>Pseudomonadaceae</taxon>
        <taxon>Pseudomonas</taxon>
        <taxon>Pseudomonas syringae</taxon>
    </lineage>
</organism>
<comment type="caution">
    <text evidence="1">The sequence shown here is derived from an EMBL/GenBank/DDBJ whole genome shotgun (WGS) entry which is preliminary data.</text>
</comment>
<evidence type="ECO:0000313" key="1">
    <source>
        <dbReference type="EMBL" id="GBH10331.1"/>
    </source>
</evidence>
<proteinExistence type="predicted"/>
<protein>
    <submittedName>
        <fullName evidence="1">Phage-or plasmid-associated DNA primase</fullName>
    </submittedName>
</protein>
<dbReference type="EMBL" id="BGJZ01000183">
    <property type="protein sequence ID" value="GBH10331.1"/>
    <property type="molecule type" value="Genomic_DNA"/>
</dbReference>
<sequence length="82" mass="9299">MGGRIIVESVAGCSWNGWPDDRGIRKRSILALCDYDCSAVTMHRIQCCALYFCPVMCDCGFLYMYTVVEVLLVPDDLWSLPR</sequence>
<dbReference type="AlphaFoldDB" id="A0A2V0QBR8"/>